<dbReference type="EnsemblPlants" id="TraesCS3D02G035000.1">
    <property type="protein sequence ID" value="TraesCS3D02G035000.1.cds1"/>
    <property type="gene ID" value="TraesCS3D02G035000"/>
</dbReference>
<dbReference type="Gramene" id="TraesPARA_EIv1.0_1057430.1">
    <property type="protein sequence ID" value="TraesPARA_EIv1.0_1057430.1.CDS1"/>
    <property type="gene ID" value="TraesPARA_EIv1.0_1057430"/>
</dbReference>
<reference evidence="2" key="2">
    <citation type="submission" date="2018-10" db="UniProtKB">
        <authorList>
            <consortium name="EnsemblPlants"/>
        </authorList>
    </citation>
    <scope>IDENTIFICATION</scope>
</reference>
<evidence type="ECO:0000259" key="1">
    <source>
        <dbReference type="Pfam" id="PF12937"/>
    </source>
</evidence>
<dbReference type="RefSeq" id="XP_044352736.1">
    <property type="nucleotide sequence ID" value="XM_044496801.1"/>
</dbReference>
<proteinExistence type="predicted"/>
<dbReference type="PANTHER" id="PTHR33207">
    <property type="entry name" value="F-BOX DOMAIN CONTAINING PROTEIN-RELATED"/>
    <property type="match status" value="1"/>
</dbReference>
<dbReference type="GeneID" id="123073761"/>
<dbReference type="Gramene" id="TraesCS3D02G035000.1">
    <property type="protein sequence ID" value="TraesCS3D02G035000.1.cds1"/>
    <property type="gene ID" value="TraesCS3D02G035000"/>
</dbReference>
<evidence type="ECO:0000313" key="3">
    <source>
        <dbReference type="Proteomes" id="UP000019116"/>
    </source>
</evidence>
<dbReference type="Gramene" id="TraesARI3D03G01836200.1">
    <property type="protein sequence ID" value="TraesARI3D03G01836200.1.CDS1"/>
    <property type="gene ID" value="TraesARI3D03G01836200"/>
</dbReference>
<sequence length="414" mass="46280">MTMDAPEMFYIDLLHQDILANIFSCLPDPTSIAHSMLACKTWCHLITDRGILRHHRPPMLCGVFEEVFSPEDSAIPSMLFSPIDQIASPELAEKTNNIQANIPLSLPGGPWSIVDSSENLLLLCHERLIIHEPVMLVFAIYNPVTHDLQELPPAAINLYRFFFGAAILSDDGVAASNRRLLKPGASDVSFKVVCVAAVTGDHHGEWIYQTFEYSGGSAGGSSWSTLPYRASSMRTHDWCIRGTRGGQAARAGAMLFKSIGPMHMTDLMMTLMLDMRTGGTSLLVTPKCGAFVDYGRGDDEKLWFVCINKFLVLRLYSLSKPPEGSITRLFKQCSLEREVELYPIITGLVADVDAADVVRSASNVHSRNGYVFFKIIFKMDKYDYFAVHLRSMRVQRLNGEYRGSLYPFMCREDS</sequence>
<dbReference type="Gramene" id="TraesWEE_scaffold_012720_01G000700.1">
    <property type="protein sequence ID" value="TraesWEE_scaffold_012720_01G000700.1"/>
    <property type="gene ID" value="TraesWEE_scaffold_012720_01G000700"/>
</dbReference>
<dbReference type="Gramene" id="TraesCS3D03G0063300.1">
    <property type="protein sequence ID" value="TraesCS3D03G0063300.1.CDS1"/>
    <property type="gene ID" value="TraesCS3D03G0063300"/>
</dbReference>
<dbReference type="InterPro" id="IPR036047">
    <property type="entry name" value="F-box-like_dom_sf"/>
</dbReference>
<organism evidence="2">
    <name type="scientific">Triticum aestivum</name>
    <name type="common">Wheat</name>
    <dbReference type="NCBI Taxonomy" id="4565"/>
    <lineage>
        <taxon>Eukaryota</taxon>
        <taxon>Viridiplantae</taxon>
        <taxon>Streptophyta</taxon>
        <taxon>Embryophyta</taxon>
        <taxon>Tracheophyta</taxon>
        <taxon>Spermatophyta</taxon>
        <taxon>Magnoliopsida</taxon>
        <taxon>Liliopsida</taxon>
        <taxon>Poales</taxon>
        <taxon>Poaceae</taxon>
        <taxon>BOP clade</taxon>
        <taxon>Pooideae</taxon>
        <taxon>Triticodae</taxon>
        <taxon>Triticeae</taxon>
        <taxon>Triticinae</taxon>
        <taxon>Triticum</taxon>
    </lineage>
</organism>
<dbReference type="Gene3D" id="1.20.1280.50">
    <property type="match status" value="1"/>
</dbReference>
<dbReference type="Gramene" id="TraesJAG3D03G01813280.1">
    <property type="protein sequence ID" value="TraesJAG3D03G01813280.1.CDS1"/>
    <property type="gene ID" value="TraesJAG3D03G01813280"/>
</dbReference>
<gene>
    <name evidence="2" type="primary">LOC123073761</name>
</gene>
<dbReference type="AlphaFoldDB" id="A0A3B6GPT8"/>
<dbReference type="Gramene" id="TraesJUL3D03G01822630.1">
    <property type="protein sequence ID" value="TraesJUL3D03G01822630.1.CDS1"/>
    <property type="gene ID" value="TraesJUL3D03G01822630"/>
</dbReference>
<dbReference type="Gramene" id="TraesLDM3D03G01802750.1">
    <property type="protein sequence ID" value="TraesLDM3D03G01802750.1.CDS1"/>
    <property type="gene ID" value="TraesLDM3D03G01802750"/>
</dbReference>
<dbReference type="Gramene" id="TraesCLE_scaffold_038194_01G000100.1">
    <property type="protein sequence ID" value="TraesCLE_scaffold_038194_01G000100.1"/>
    <property type="gene ID" value="TraesCLE_scaffold_038194_01G000100"/>
</dbReference>
<reference evidence="2" key="1">
    <citation type="submission" date="2018-08" db="EMBL/GenBank/DDBJ databases">
        <authorList>
            <person name="Rossello M."/>
        </authorList>
    </citation>
    <scope>NUCLEOTIDE SEQUENCE [LARGE SCALE GENOMIC DNA]</scope>
    <source>
        <strain evidence="2">cv. Chinese Spring</strain>
    </source>
</reference>
<dbReference type="Gramene" id="TraesNOR3D03G01831090.1">
    <property type="protein sequence ID" value="TraesNOR3D03G01831090.1.CDS1"/>
    <property type="gene ID" value="TraesNOR3D03G01831090"/>
</dbReference>
<accession>A0A3B6GPT8</accession>
<dbReference type="InterPro" id="IPR001810">
    <property type="entry name" value="F-box_dom"/>
</dbReference>
<name>A0A3B6GPT8_WHEAT</name>
<dbReference type="Proteomes" id="UP000019116">
    <property type="component" value="Chromosome 3D"/>
</dbReference>
<dbReference type="SUPFAM" id="SSF81383">
    <property type="entry name" value="F-box domain"/>
    <property type="match status" value="1"/>
</dbReference>
<protein>
    <recommendedName>
        <fullName evidence="1">F-box domain-containing protein</fullName>
    </recommendedName>
</protein>
<dbReference type="Gramene" id="TraesROB_scaffold_099509_01G000300.1">
    <property type="protein sequence ID" value="TraesROB_scaffold_099509_01G000300.1"/>
    <property type="gene ID" value="TraesROB_scaffold_099509_01G000300"/>
</dbReference>
<keyword evidence="3" id="KW-1185">Reference proteome</keyword>
<dbReference type="Pfam" id="PF12937">
    <property type="entry name" value="F-box-like"/>
    <property type="match status" value="1"/>
</dbReference>
<feature type="domain" description="F-box" evidence="1">
    <location>
        <begin position="17"/>
        <end position="52"/>
    </location>
</feature>
<dbReference type="Gramene" id="TraesCAD_scaffold_015148_01G000700.1">
    <property type="protein sequence ID" value="TraesCAD_scaffold_015148_01G000700.1"/>
    <property type="gene ID" value="TraesCAD_scaffold_015148_01G000700"/>
</dbReference>
<evidence type="ECO:0000313" key="2">
    <source>
        <dbReference type="EnsemblPlants" id="TraesCS3D02G035000.1.cds1"/>
    </source>
</evidence>